<dbReference type="AlphaFoldDB" id="A0A223KQX2"/>
<dbReference type="RefSeq" id="WP_084380079.1">
    <property type="nucleotide sequence ID" value="NZ_CP018866.1"/>
</dbReference>
<evidence type="ECO:0000313" key="2">
    <source>
        <dbReference type="EMBL" id="AST91836.1"/>
    </source>
</evidence>
<accession>A0A223KQX2</accession>
<evidence type="ECO:0008006" key="4">
    <source>
        <dbReference type="Google" id="ProtNLM"/>
    </source>
</evidence>
<feature type="compositionally biased region" description="Basic and acidic residues" evidence="1">
    <location>
        <begin position="15"/>
        <end position="25"/>
    </location>
</feature>
<dbReference type="Pfam" id="PF13217">
    <property type="entry name" value="DUF4025"/>
    <property type="match status" value="1"/>
</dbReference>
<dbReference type="EMBL" id="CP018866">
    <property type="protein sequence ID" value="AST91836.1"/>
    <property type="molecule type" value="Genomic_DNA"/>
</dbReference>
<dbReference type="KEGG" id="bcoh:BC6307_11385"/>
<dbReference type="InterPro" id="IPR025100">
    <property type="entry name" value="DUF4025"/>
</dbReference>
<sequence>MENKDKSTDIAGRTYDVKDYNRSDELSSGLAETHEQVSDSYMAGETFQEPKNKK</sequence>
<dbReference type="Proteomes" id="UP000215224">
    <property type="component" value="Chromosome"/>
</dbReference>
<evidence type="ECO:0000313" key="3">
    <source>
        <dbReference type="Proteomes" id="UP000215224"/>
    </source>
</evidence>
<feature type="region of interest" description="Disordered" evidence="1">
    <location>
        <begin position="1"/>
        <end position="54"/>
    </location>
</feature>
<keyword evidence="3" id="KW-1185">Reference proteome</keyword>
<reference evidence="2 3" key="1">
    <citation type="submission" date="2016-12" db="EMBL/GenBank/DDBJ databases">
        <title>The whole genome sequencing and assembly of Bacillus cohnii DSM 6307T strain.</title>
        <authorList>
            <person name="Lee Y.-J."/>
            <person name="Yi H."/>
            <person name="Bahn Y.-S."/>
            <person name="Kim J.F."/>
            <person name="Lee D.-W."/>
        </authorList>
    </citation>
    <scope>NUCLEOTIDE SEQUENCE [LARGE SCALE GENOMIC DNA]</scope>
    <source>
        <strain evidence="2 3">DSM 6307</strain>
    </source>
</reference>
<gene>
    <name evidence="2" type="ORF">BC6307_11385</name>
</gene>
<evidence type="ECO:0000256" key="1">
    <source>
        <dbReference type="SAM" id="MobiDB-lite"/>
    </source>
</evidence>
<protein>
    <recommendedName>
        <fullName evidence="4">DUF4025 domain-containing protein</fullName>
    </recommendedName>
</protein>
<proteinExistence type="predicted"/>
<name>A0A223KQX2_9BACI</name>
<organism evidence="2 3">
    <name type="scientific">Sutcliffiella cohnii</name>
    <dbReference type="NCBI Taxonomy" id="33932"/>
    <lineage>
        <taxon>Bacteria</taxon>
        <taxon>Bacillati</taxon>
        <taxon>Bacillota</taxon>
        <taxon>Bacilli</taxon>
        <taxon>Bacillales</taxon>
        <taxon>Bacillaceae</taxon>
        <taxon>Sutcliffiella</taxon>
    </lineage>
</organism>